<dbReference type="InterPro" id="IPR045692">
    <property type="entry name" value="DUF6057"/>
</dbReference>
<proteinExistence type="predicted"/>
<keyword evidence="1" id="KW-1133">Transmembrane helix</keyword>
<evidence type="ECO:0000313" key="2">
    <source>
        <dbReference type="EMBL" id="GAF86565.1"/>
    </source>
</evidence>
<reference evidence="2" key="1">
    <citation type="journal article" date="2014" name="Front. Microbiol.">
        <title>High frequency of phylogenetically diverse reductive dehalogenase-homologous genes in deep subseafloor sedimentary metagenomes.</title>
        <authorList>
            <person name="Kawai M."/>
            <person name="Futagami T."/>
            <person name="Toyoda A."/>
            <person name="Takaki Y."/>
            <person name="Nishi S."/>
            <person name="Hori S."/>
            <person name="Arai W."/>
            <person name="Tsubouchi T."/>
            <person name="Morono Y."/>
            <person name="Uchiyama I."/>
            <person name="Ito T."/>
            <person name="Fujiyama A."/>
            <person name="Inagaki F."/>
            <person name="Takami H."/>
        </authorList>
    </citation>
    <scope>NUCLEOTIDE SEQUENCE</scope>
    <source>
        <strain evidence="2">Expedition CK06-06</strain>
    </source>
</reference>
<accession>X0UDL6</accession>
<protein>
    <submittedName>
        <fullName evidence="2">Uncharacterized protein</fullName>
    </submittedName>
</protein>
<feature type="non-terminal residue" evidence="2">
    <location>
        <position position="277"/>
    </location>
</feature>
<keyword evidence="1" id="KW-0472">Membrane</keyword>
<feature type="transmembrane region" description="Helical" evidence="1">
    <location>
        <begin position="21"/>
        <end position="42"/>
    </location>
</feature>
<comment type="caution">
    <text evidence="2">The sequence shown here is derived from an EMBL/GenBank/DDBJ whole genome shotgun (WGS) entry which is preliminary data.</text>
</comment>
<dbReference type="EMBL" id="BARS01017655">
    <property type="protein sequence ID" value="GAF86565.1"/>
    <property type="molecule type" value="Genomic_DNA"/>
</dbReference>
<sequence length="277" mass="32387">MKKKIREKPHAGMLSRYTTTPMLKWFIESCMLFAIAGTAVFFSHDNELKTLFEVDYYACHKMWPEVLQAASSHSDDFFIVHAVNRALYHTGRLAFDMFSYPQHSDVLFLTAEKRRLGYWKKFDICIELGFINVAENALVVYLEVFGERPILLKRLALINMVKGNSGAVRVYLGALSKTFFDAEWANNYLMHLQSDPNFATDDRIQELRNLMIEKDRPFSDYSPEDALLALLEKNRQNRMAIEYLMALYLLTGQLDKFIENLNYLDDLDYSEIPRHYE</sequence>
<dbReference type="Pfam" id="PF19529">
    <property type="entry name" value="DUF6057"/>
    <property type="match status" value="1"/>
</dbReference>
<organism evidence="2">
    <name type="scientific">marine sediment metagenome</name>
    <dbReference type="NCBI Taxonomy" id="412755"/>
    <lineage>
        <taxon>unclassified sequences</taxon>
        <taxon>metagenomes</taxon>
        <taxon>ecological metagenomes</taxon>
    </lineage>
</organism>
<keyword evidence="1" id="KW-0812">Transmembrane</keyword>
<gene>
    <name evidence="2" type="ORF">S01H1_28846</name>
</gene>
<name>X0UDL6_9ZZZZ</name>
<evidence type="ECO:0000256" key="1">
    <source>
        <dbReference type="SAM" id="Phobius"/>
    </source>
</evidence>
<dbReference type="AlphaFoldDB" id="X0UDL6"/>